<evidence type="ECO:0000256" key="2">
    <source>
        <dbReference type="ARBA" id="ARBA00007494"/>
    </source>
</evidence>
<feature type="compositionally biased region" description="Basic residues" evidence="11">
    <location>
        <begin position="733"/>
        <end position="749"/>
    </location>
</feature>
<evidence type="ECO:0000256" key="1">
    <source>
        <dbReference type="ARBA" id="ARBA00004604"/>
    </source>
</evidence>
<dbReference type="InterPro" id="IPR054728">
    <property type="entry name" value="RsmB-like_ferredoxin"/>
</dbReference>
<feature type="binding site" evidence="10">
    <location>
        <position position="456"/>
    </location>
    <ligand>
        <name>S-adenosyl-L-methionine</name>
        <dbReference type="ChEBI" id="CHEBI:59789"/>
    </ligand>
</feature>
<feature type="active site" description="Nucleophile" evidence="10">
    <location>
        <position position="513"/>
    </location>
</feature>
<dbReference type="InterPro" id="IPR011023">
    <property type="entry name" value="Nop2p"/>
</dbReference>
<dbReference type="PROSITE" id="PS51686">
    <property type="entry name" value="SAM_MT_RSMB_NOP"/>
    <property type="match status" value="1"/>
</dbReference>
<protein>
    <recommendedName>
        <fullName evidence="9">Nucleolar protein 2</fullName>
    </recommendedName>
</protein>
<feature type="region of interest" description="Disordered" evidence="11">
    <location>
        <begin position="610"/>
        <end position="629"/>
    </location>
</feature>
<dbReference type="InterPro" id="IPR023273">
    <property type="entry name" value="RCMT_NOP2"/>
</dbReference>
<evidence type="ECO:0000256" key="10">
    <source>
        <dbReference type="PROSITE-ProRule" id="PRU01023"/>
    </source>
</evidence>
<feature type="region of interest" description="Disordered" evidence="11">
    <location>
        <begin position="1"/>
        <end position="169"/>
    </location>
</feature>
<dbReference type="InterPro" id="IPR023267">
    <property type="entry name" value="RCMT"/>
</dbReference>
<dbReference type="SUPFAM" id="SSF53335">
    <property type="entry name" value="S-adenosyl-L-methionine-dependent methyltransferases"/>
    <property type="match status" value="1"/>
</dbReference>
<dbReference type="PANTHER" id="PTHR22807:SF30">
    <property type="entry name" value="28S RRNA (CYTOSINE(4447)-C(5))-METHYLTRANSFERASE-RELATED"/>
    <property type="match status" value="1"/>
</dbReference>
<evidence type="ECO:0000256" key="3">
    <source>
        <dbReference type="ARBA" id="ARBA00022517"/>
    </source>
</evidence>
<dbReference type="NCBIfam" id="TIGR00446">
    <property type="entry name" value="nop2p"/>
    <property type="match status" value="1"/>
</dbReference>
<dbReference type="PANTHER" id="PTHR22807">
    <property type="entry name" value="NOP2 YEAST -RELATED NOL1/NOP2/FMU SUN DOMAIN-CONTAINING"/>
    <property type="match status" value="1"/>
</dbReference>
<evidence type="ECO:0000256" key="9">
    <source>
        <dbReference type="ARBA" id="ARBA00082314"/>
    </source>
</evidence>
<keyword evidence="3" id="KW-0690">Ribosome biogenesis</keyword>
<feature type="region of interest" description="Disordered" evidence="11">
    <location>
        <begin position="644"/>
        <end position="749"/>
    </location>
</feature>
<dbReference type="GO" id="GO:0070475">
    <property type="term" value="P:rRNA base methylation"/>
    <property type="evidence" value="ECO:0007669"/>
    <property type="project" value="TreeGrafter"/>
</dbReference>
<keyword evidence="14" id="KW-1185">Reference proteome</keyword>
<keyword evidence="4 10" id="KW-0489">Methyltransferase</keyword>
<dbReference type="Gene3D" id="3.40.50.150">
    <property type="entry name" value="Vaccinia Virus protein VP39"/>
    <property type="match status" value="1"/>
</dbReference>
<feature type="domain" description="SAM-dependent MTase RsmB/NOP-type" evidence="12">
    <location>
        <begin position="296"/>
        <end position="584"/>
    </location>
</feature>
<feature type="compositionally biased region" description="Acidic residues" evidence="11">
    <location>
        <begin position="131"/>
        <end position="169"/>
    </location>
</feature>
<dbReference type="AlphaFoldDB" id="A0A4Z1PAY6"/>
<dbReference type="PRINTS" id="PR02012">
    <property type="entry name" value="RCMTNOP2"/>
</dbReference>
<comment type="caution">
    <text evidence="13">The sequence shown here is derived from an EMBL/GenBank/DDBJ whole genome shotgun (WGS) entry which is preliminary data.</text>
</comment>
<dbReference type="PROSITE" id="PS01153">
    <property type="entry name" value="NOL1_NOP2_SUN"/>
    <property type="match status" value="1"/>
</dbReference>
<evidence type="ECO:0000256" key="5">
    <source>
        <dbReference type="ARBA" id="ARBA00022679"/>
    </source>
</evidence>
<feature type="compositionally biased region" description="Basic and acidic residues" evidence="11">
    <location>
        <begin position="665"/>
        <end position="703"/>
    </location>
</feature>
<evidence type="ECO:0000256" key="6">
    <source>
        <dbReference type="ARBA" id="ARBA00022691"/>
    </source>
</evidence>
<comment type="subcellular location">
    <subcellularLocation>
        <location evidence="1">Nucleus</location>
        <location evidence="1">Nucleolus</location>
    </subcellularLocation>
</comment>
<dbReference type="Pfam" id="PF22458">
    <property type="entry name" value="RsmF-B_ferredox"/>
    <property type="match status" value="1"/>
</dbReference>
<dbReference type="InterPro" id="IPR018314">
    <property type="entry name" value="RsmB/NOL1/NOP2-like_CS"/>
</dbReference>
<dbReference type="InterPro" id="IPR001678">
    <property type="entry name" value="MeTrfase_RsmB-F_NOP2_dom"/>
</dbReference>
<dbReference type="FunFam" id="3.30.70.1170:FF:000001">
    <property type="entry name" value="Ribosomal RNA methyltransferase Nop2"/>
    <property type="match status" value="1"/>
</dbReference>
<dbReference type="STRING" id="86259.A0A4Z1PAY6"/>
<keyword evidence="7 10" id="KW-0694">RNA-binding</keyword>
<evidence type="ECO:0000256" key="11">
    <source>
        <dbReference type="SAM" id="MobiDB-lite"/>
    </source>
</evidence>
<dbReference type="EMBL" id="SNSC02000012">
    <property type="protein sequence ID" value="TID19587.1"/>
    <property type="molecule type" value="Genomic_DNA"/>
</dbReference>
<feature type="compositionally biased region" description="Acidic residues" evidence="11">
    <location>
        <begin position="614"/>
        <end position="629"/>
    </location>
</feature>
<dbReference type="InterPro" id="IPR029063">
    <property type="entry name" value="SAM-dependent_MTases_sf"/>
</dbReference>
<evidence type="ECO:0000313" key="14">
    <source>
        <dbReference type="Proteomes" id="UP000298493"/>
    </source>
</evidence>
<dbReference type="GO" id="GO:0000470">
    <property type="term" value="P:maturation of LSU-rRNA"/>
    <property type="evidence" value="ECO:0007669"/>
    <property type="project" value="TreeGrafter"/>
</dbReference>
<dbReference type="GO" id="GO:0003723">
    <property type="term" value="F:RNA binding"/>
    <property type="evidence" value="ECO:0007669"/>
    <property type="project" value="UniProtKB-UniRule"/>
</dbReference>
<organism evidence="13 14">
    <name type="scientific">Venturia nashicola</name>
    <dbReference type="NCBI Taxonomy" id="86259"/>
    <lineage>
        <taxon>Eukaryota</taxon>
        <taxon>Fungi</taxon>
        <taxon>Dikarya</taxon>
        <taxon>Ascomycota</taxon>
        <taxon>Pezizomycotina</taxon>
        <taxon>Dothideomycetes</taxon>
        <taxon>Pleosporomycetidae</taxon>
        <taxon>Venturiales</taxon>
        <taxon>Venturiaceae</taxon>
        <taxon>Venturia</taxon>
    </lineage>
</organism>
<feature type="compositionally biased region" description="Basic residues" evidence="11">
    <location>
        <begin position="645"/>
        <end position="664"/>
    </location>
</feature>
<keyword evidence="5 10" id="KW-0808">Transferase</keyword>
<dbReference type="Gene3D" id="3.30.70.1170">
    <property type="entry name" value="Sun protein, domain 3"/>
    <property type="match status" value="1"/>
</dbReference>
<feature type="binding site" evidence="10">
    <location>
        <position position="412"/>
    </location>
    <ligand>
        <name>S-adenosyl-L-methionine</name>
        <dbReference type="ChEBI" id="CHEBI:59789"/>
    </ligand>
</feature>
<dbReference type="Pfam" id="PF01189">
    <property type="entry name" value="Methyltr_RsmB-F"/>
    <property type="match status" value="1"/>
</dbReference>
<feature type="binding site" evidence="10">
    <location>
        <begin position="388"/>
        <end position="394"/>
    </location>
    <ligand>
        <name>S-adenosyl-L-methionine</name>
        <dbReference type="ChEBI" id="CHEBI:59789"/>
    </ligand>
</feature>
<evidence type="ECO:0000256" key="7">
    <source>
        <dbReference type="ARBA" id="ARBA00022884"/>
    </source>
</evidence>
<keyword evidence="8" id="KW-0539">Nucleus</keyword>
<gene>
    <name evidence="13" type="ORF">E6O75_ATG06925</name>
</gene>
<dbReference type="InterPro" id="IPR049560">
    <property type="entry name" value="MeTrfase_RsmB-F_NOP2_cat"/>
</dbReference>
<evidence type="ECO:0000259" key="12">
    <source>
        <dbReference type="PROSITE" id="PS51686"/>
    </source>
</evidence>
<comment type="caution">
    <text evidence="10">Lacks conserved residue(s) required for the propagation of feature annotation.</text>
</comment>
<reference evidence="13 14" key="1">
    <citation type="submission" date="2019-04" db="EMBL/GenBank/DDBJ databases">
        <title>High contiguity whole genome sequence and gene annotation resource for two Venturia nashicola isolates.</title>
        <authorList>
            <person name="Prokchorchik M."/>
            <person name="Won K."/>
            <person name="Lee Y."/>
            <person name="Choi E.D."/>
            <person name="Segonzac C."/>
            <person name="Sohn K.H."/>
        </authorList>
    </citation>
    <scope>NUCLEOTIDE SEQUENCE [LARGE SCALE GENOMIC DNA]</scope>
    <source>
        <strain evidence="13 14">PRI2</strain>
    </source>
</reference>
<keyword evidence="6 10" id="KW-0949">S-adenosyl-L-methionine</keyword>
<accession>A0A4Z1PAY6</accession>
<name>A0A4Z1PAY6_9PEZI</name>
<evidence type="ECO:0000256" key="8">
    <source>
        <dbReference type="ARBA" id="ARBA00023242"/>
    </source>
</evidence>
<proteinExistence type="inferred from homology"/>
<dbReference type="Proteomes" id="UP000298493">
    <property type="component" value="Unassembled WGS sequence"/>
</dbReference>
<comment type="similarity">
    <text evidence="2 10">Belongs to the class I-like SAM-binding methyltransferase superfamily. RsmB/NOP family.</text>
</comment>
<dbReference type="PRINTS" id="PR02008">
    <property type="entry name" value="RCMTFAMILY"/>
</dbReference>
<evidence type="ECO:0000313" key="13">
    <source>
        <dbReference type="EMBL" id="TID19587.1"/>
    </source>
</evidence>
<sequence>MGVGNRFKKQGMPEPLDESKVTRKRKDYVPEPAKGANKKRRTSQELPARSAQKKVKQTNGREHAKKSQKNAGRGAKPEDRKPKKVSKPAKEPSPDLDDDSDVADLSGDAIEDPDVMEDRLDGVQVGGLDALESDSEDEIVGDDFDSDSDVVVSDEEERQGMWSEDEDEEDAKEALTAANIEGLSNKLDDEQAEEAEEAAAEMLQTNITGDRPKVLVDGENEEEEEALLAPDLQLLRNRITETVRVLDDFSKLGEEGRSRAEYTGQLLKDICTYYGYSPYLADKLFNLFPPREAFAFFEANETPRPLVIRTNTLRTHRRELAQALINRGVNLEPVGKWTKVGLQIFESQVPLGATPEYLAGHYILQAASSFLPVMALAPQENERVLDMAAAPGGKTTHLAALMRNTGCIFANDANKNRAKGLIGNIHRMGVKNTIVCNYSALEFPKVMGGFDRVLLDAPCSGTGVIAKDQSVKTNKTEKDFLKMPHLQKQLLVAAIDSVDHTSKTGGYIVYSTCSVTVEENEQVVQYALSKRPNVKLVSTGLIFGKEGFTRHMGKIFHPSLNLTRRYYPHSYNVDGFFVAKFKKTGPTKGGVATAAEVKNGQEEIFDQTPILDDEKTEEERNEADDFGGFDEEEDKVFIERAKWSAMRKKGKDPRSLVRVKPRKEKKSEDVTKEGEEKEPLVKEMKEAKITEKSKNSEKVKKTNELPTDQEMADAPATKQAKKPQSPANDTAVKAKKNKSPKVKKAKKGE</sequence>
<dbReference type="GO" id="GO:0009383">
    <property type="term" value="F:rRNA (cytosine-C5-)-methyltransferase activity"/>
    <property type="evidence" value="ECO:0007669"/>
    <property type="project" value="TreeGrafter"/>
</dbReference>
<dbReference type="GO" id="GO:0005730">
    <property type="term" value="C:nucleolus"/>
    <property type="evidence" value="ECO:0007669"/>
    <property type="project" value="UniProtKB-SubCell"/>
</dbReference>
<dbReference type="OrthoDB" id="427002at2759"/>
<evidence type="ECO:0000256" key="4">
    <source>
        <dbReference type="ARBA" id="ARBA00022603"/>
    </source>
</evidence>